<dbReference type="PANTHER" id="PTHR37816">
    <property type="entry name" value="YALI0E33011P"/>
    <property type="match status" value="1"/>
</dbReference>
<dbReference type="Gene3D" id="3.40.50.300">
    <property type="entry name" value="P-loop containing nucleotide triphosphate hydrolases"/>
    <property type="match status" value="1"/>
</dbReference>
<dbReference type="Pfam" id="PF13238">
    <property type="entry name" value="AAA_18"/>
    <property type="match status" value="1"/>
</dbReference>
<accession>F4GE64</accession>
<keyword evidence="2" id="KW-1185">Reference proteome</keyword>
<dbReference type="InterPro" id="IPR052922">
    <property type="entry name" value="Cytidylate_Kinase-2"/>
</dbReference>
<dbReference type="InterPro" id="IPR027417">
    <property type="entry name" value="P-loop_NTPase"/>
</dbReference>
<dbReference type="OrthoDB" id="5296079at2"/>
<dbReference type="Proteomes" id="UP000007938">
    <property type="component" value="Chromosome"/>
</dbReference>
<gene>
    <name evidence="1" type="ordered locus">Alide2_3701</name>
</gene>
<dbReference type="KEGG" id="adk:Alide2_3701"/>
<dbReference type="eggNOG" id="COG0563">
    <property type="taxonomic scope" value="Bacteria"/>
</dbReference>
<protein>
    <recommendedName>
        <fullName evidence="3">AAA family ATPase</fullName>
    </recommendedName>
</protein>
<reference evidence="1 2" key="2">
    <citation type="submission" date="2011-04" db="EMBL/GenBank/DDBJ databases">
        <title>Complete sequence of chromosome of Alicycliphilus denitrificans K601.</title>
        <authorList>
            <consortium name="US DOE Joint Genome Institute"/>
            <person name="Lucas S."/>
            <person name="Han J."/>
            <person name="Lapidus A."/>
            <person name="Cheng J.-F."/>
            <person name="Goodwin L."/>
            <person name="Pitluck S."/>
            <person name="Peters L."/>
            <person name="Zeytun A."/>
            <person name="Detter J.C."/>
            <person name="Han C."/>
            <person name="Tapia R."/>
            <person name="Land M."/>
            <person name="Hauser L."/>
            <person name="Kyrpides N."/>
            <person name="Ivanova N."/>
            <person name="Mikhailova N."/>
            <person name="Pagani I."/>
            <person name="Oosterkamp M."/>
            <person name="Pieper D."/>
            <person name="van Berkel W."/>
            <person name="Langenhoff A."/>
            <person name="Smidt H."/>
            <person name="Stams A."/>
            <person name="Woyke T."/>
        </authorList>
    </citation>
    <scope>NUCLEOTIDE SEQUENCE [LARGE SCALE GENOMIC DNA]</scope>
    <source>
        <strain evidence="2">DSM 14773 / CIP 107495 / K601</strain>
    </source>
</reference>
<sequence>MKVVIIGNGGSGKTWLAKQLASRFSSRLVHLDNVFWEPGGFDKKRKADDVSFLVQQTKSADSWIVEGVFGELAERYLDEAAALIWLNLDWETCKRRLEMRGSESKAHMSRIQSEAGLVKLIEWASEYWVRGDSRSFHGHERIFENFNGFRVKLRSEEEVTRFVNSVQQVIPADAAQAPRR</sequence>
<evidence type="ECO:0000313" key="2">
    <source>
        <dbReference type="Proteomes" id="UP000007938"/>
    </source>
</evidence>
<dbReference type="RefSeq" id="WP_013722859.1">
    <property type="nucleotide sequence ID" value="NC_015422.1"/>
</dbReference>
<evidence type="ECO:0000313" key="1">
    <source>
        <dbReference type="EMBL" id="AEB86026.1"/>
    </source>
</evidence>
<organism evidence="1 2">
    <name type="scientific">Alicycliphilus denitrificans (strain DSM 14773 / CIP 107495 / K601)</name>
    <dbReference type="NCBI Taxonomy" id="596154"/>
    <lineage>
        <taxon>Bacteria</taxon>
        <taxon>Pseudomonadati</taxon>
        <taxon>Pseudomonadota</taxon>
        <taxon>Betaproteobacteria</taxon>
        <taxon>Burkholderiales</taxon>
        <taxon>Comamonadaceae</taxon>
        <taxon>Alicycliphilus</taxon>
    </lineage>
</organism>
<proteinExistence type="predicted"/>
<dbReference type="HOGENOM" id="CLU_092618_2_0_4"/>
<evidence type="ECO:0008006" key="3">
    <source>
        <dbReference type="Google" id="ProtNLM"/>
    </source>
</evidence>
<dbReference type="EMBL" id="CP002657">
    <property type="protein sequence ID" value="AEB86026.1"/>
    <property type="molecule type" value="Genomic_DNA"/>
</dbReference>
<dbReference type="AlphaFoldDB" id="F4GE64"/>
<name>F4GE64_ALIDK</name>
<reference evidence="1 2" key="1">
    <citation type="journal article" date="2011" name="J. Bacteriol.">
        <title>Genome Sequences of Alicycliphilus denitrificans Strains BC and K601T.</title>
        <authorList>
            <person name="Oosterkamp M.J."/>
            <person name="Veuskens T."/>
            <person name="Plugge C.M."/>
            <person name="Langenhoff A.A."/>
            <person name="Gerritse J."/>
            <person name="van Berkel W.J."/>
            <person name="Pieper D.H."/>
            <person name="Junca H."/>
            <person name="Goodwin L.A."/>
            <person name="Daligault H.E."/>
            <person name="Bruce D.C."/>
            <person name="Detter J.C."/>
            <person name="Tapia R."/>
            <person name="Han C.S."/>
            <person name="Land M.L."/>
            <person name="Hauser L.J."/>
            <person name="Smidt H."/>
            <person name="Stams A.J."/>
        </authorList>
    </citation>
    <scope>NUCLEOTIDE SEQUENCE [LARGE SCALE GENOMIC DNA]</scope>
    <source>
        <strain evidence="2">DSM 14773 / CIP 107495 / K601</strain>
    </source>
</reference>
<dbReference type="PANTHER" id="PTHR37816:SF2">
    <property type="entry name" value="DNA TOPOLOGY MODULATION PROTEIN FLAR-RELATED PROTEIN"/>
    <property type="match status" value="1"/>
</dbReference>
<dbReference type="STRING" id="596154.Alide2_3701"/>
<dbReference type="SUPFAM" id="SSF52540">
    <property type="entry name" value="P-loop containing nucleoside triphosphate hydrolases"/>
    <property type="match status" value="1"/>
</dbReference>